<evidence type="ECO:0000256" key="6">
    <source>
        <dbReference type="ARBA" id="ARBA00022833"/>
    </source>
</evidence>
<evidence type="ECO:0000259" key="11">
    <source>
        <dbReference type="Pfam" id="PF01432"/>
    </source>
</evidence>
<evidence type="ECO:0000313" key="13">
    <source>
        <dbReference type="EMBL" id="ESO02219.1"/>
    </source>
</evidence>
<feature type="domain" description="Peptidase M3A/M3B catalytic" evidence="11">
    <location>
        <begin position="235"/>
        <end position="675"/>
    </location>
</feature>
<dbReference type="HOGENOM" id="CLU_001805_0_2_1"/>
<evidence type="ECO:0000256" key="2">
    <source>
        <dbReference type="ARBA" id="ARBA00006040"/>
    </source>
</evidence>
<keyword evidence="6 10" id="KW-0862">Zinc</keyword>
<dbReference type="CTD" id="20199179"/>
<gene>
    <name evidence="14" type="primary">20199179</name>
    <name evidence="13" type="ORF">HELRODRAFT_161462</name>
</gene>
<dbReference type="GO" id="GO:0006518">
    <property type="term" value="P:peptide metabolic process"/>
    <property type="evidence" value="ECO:0000318"/>
    <property type="project" value="GO_Central"/>
</dbReference>
<dbReference type="AlphaFoldDB" id="T1ERH9"/>
<dbReference type="InterPro" id="IPR024077">
    <property type="entry name" value="Neurolysin/TOP_dom2"/>
</dbReference>
<evidence type="ECO:0000256" key="9">
    <source>
        <dbReference type="ARBA" id="ARBA00023128"/>
    </source>
</evidence>
<feature type="domain" description="Oligopeptidase A N-terminal" evidence="12">
    <location>
        <begin position="68"/>
        <end position="179"/>
    </location>
</feature>
<evidence type="ECO:0000313" key="15">
    <source>
        <dbReference type="Proteomes" id="UP000015101"/>
    </source>
</evidence>
<dbReference type="EMBL" id="KB096742">
    <property type="protein sequence ID" value="ESO02219.1"/>
    <property type="molecule type" value="Genomic_DNA"/>
</dbReference>
<evidence type="ECO:0000259" key="12">
    <source>
        <dbReference type="Pfam" id="PF19310"/>
    </source>
</evidence>
<dbReference type="EMBL" id="AMQM01000823">
    <property type="status" value="NOT_ANNOTATED_CDS"/>
    <property type="molecule type" value="Genomic_DNA"/>
</dbReference>
<comment type="subcellular location">
    <subcellularLocation>
        <location evidence="1">Mitochondrion</location>
    </subcellularLocation>
</comment>
<dbReference type="GO" id="GO:0004222">
    <property type="term" value="F:metalloendopeptidase activity"/>
    <property type="evidence" value="ECO:0000318"/>
    <property type="project" value="GO_Central"/>
</dbReference>
<dbReference type="InterPro" id="IPR045090">
    <property type="entry name" value="Pept_M3A_M3B"/>
</dbReference>
<comment type="cofactor">
    <cofactor evidence="10">
        <name>Zn(2+)</name>
        <dbReference type="ChEBI" id="CHEBI:29105"/>
    </cofactor>
    <text evidence="10">Binds 1 zinc ion.</text>
</comment>
<name>T1ERH9_HELRO</name>
<accession>T1ERH9</accession>
<evidence type="ECO:0000313" key="14">
    <source>
        <dbReference type="EnsemblMetazoa" id="HelroP161462"/>
    </source>
</evidence>
<dbReference type="GeneID" id="20199179"/>
<dbReference type="KEGG" id="hro:HELRODRAFT_161462"/>
<sequence length="682" mass="77981">MHRIRIPHGRHSGKRFVTKWSSLGTAFNSKPKKSLFKSVGRSSVGLFNIPHLTDYTGFYLLKEQVLSEADDLVQEVCSKSRQRTLVKIFDNLSDSLCRVADMADFIRIAHPNNSFRQAAEDTCIAVSSLVETLNTNQDIYKALKHVFTNGDLYHMDEIDKRVTELFLFDFELSGIHLSKIDREKFVCLNQNILMLGALFMENCHVPSEILRSAIPKNLQNVFSWNGSYIRLNGLYSENNSPLVREAAYKIYLHPNKQQSERLDSLLKSRFEMANLAGFQTFGHRALKGTLVKHPDNVMEFLTTLSNSFYTKSLEDLEMLKKLKNSYGFNGPIEPWDMTHYANIARLSFSQLNSQEISNYLPLGACMEGLNNLFNILYEVTLEYEETENGEVWSNDVYKLAVKHKTDGVLGYIYCDFFERVGKPLQDCHFTIQGGKQKDDGTYQKPMVVLMLNLPSPLGNTPSLLTLSMLENVFHEFGHAMHSMLGRTRYQHVTGTRCSTDFAEVPSVLMEYFALDSRVLCSFAKHWVTGEPIPHELALKCQNMKKLLFASDNQLQILYSIVDQVFHSSYPFKKDTSEIVSDLQNEYYFLKSVPNVSWHLRFGHFVGYGAKYYSYLTSRAIASKIWNTCFKKDPFNAVMGSRLKNEVLKYGGELRPELLIENLLGEAPSNKMLAESLLDEINS</sequence>
<dbReference type="InterPro" id="IPR024079">
    <property type="entry name" value="MetalloPept_cat_dom_sf"/>
</dbReference>
<dbReference type="CDD" id="cd06457">
    <property type="entry name" value="M3A_MIP"/>
    <property type="match status" value="1"/>
</dbReference>
<dbReference type="Pfam" id="PF19310">
    <property type="entry name" value="TOP_N"/>
    <property type="match status" value="1"/>
</dbReference>
<dbReference type="InterPro" id="IPR001567">
    <property type="entry name" value="Pept_M3A_M3B_dom"/>
</dbReference>
<evidence type="ECO:0000256" key="8">
    <source>
        <dbReference type="ARBA" id="ARBA00023049"/>
    </source>
</evidence>
<dbReference type="InterPro" id="IPR033851">
    <property type="entry name" value="M3A_MIP"/>
</dbReference>
<dbReference type="FunCoup" id="T1ERH9">
    <property type="interactions" value="1222"/>
</dbReference>
<dbReference type="PANTHER" id="PTHR11804">
    <property type="entry name" value="PROTEASE M3 THIMET OLIGOPEPTIDASE-RELATED"/>
    <property type="match status" value="1"/>
</dbReference>
<dbReference type="Gene3D" id="1.10.1370.10">
    <property type="entry name" value="Neurolysin, domain 3"/>
    <property type="match status" value="1"/>
</dbReference>
<reference evidence="15" key="1">
    <citation type="submission" date="2012-12" db="EMBL/GenBank/DDBJ databases">
        <authorList>
            <person name="Hellsten U."/>
            <person name="Grimwood J."/>
            <person name="Chapman J.A."/>
            <person name="Shapiro H."/>
            <person name="Aerts A."/>
            <person name="Otillar R.P."/>
            <person name="Terry A.Y."/>
            <person name="Boore J.L."/>
            <person name="Simakov O."/>
            <person name="Marletaz F."/>
            <person name="Cho S.-J."/>
            <person name="Edsinger-Gonzales E."/>
            <person name="Havlak P."/>
            <person name="Kuo D.-H."/>
            <person name="Larsson T."/>
            <person name="Lv J."/>
            <person name="Arendt D."/>
            <person name="Savage R."/>
            <person name="Osoegawa K."/>
            <person name="de Jong P."/>
            <person name="Lindberg D.R."/>
            <person name="Seaver E.C."/>
            <person name="Weisblat D.A."/>
            <person name="Putnam N.H."/>
            <person name="Grigoriev I.V."/>
            <person name="Rokhsar D.S."/>
        </authorList>
    </citation>
    <scope>NUCLEOTIDE SEQUENCE</scope>
</reference>
<keyword evidence="8 10" id="KW-0482">Metalloprotease</keyword>
<keyword evidence="3 10" id="KW-0645">Protease</keyword>
<evidence type="ECO:0000256" key="5">
    <source>
        <dbReference type="ARBA" id="ARBA00022801"/>
    </source>
</evidence>
<dbReference type="GO" id="GO:0046872">
    <property type="term" value="F:metal ion binding"/>
    <property type="evidence" value="ECO:0007669"/>
    <property type="project" value="UniProtKB-UniRule"/>
</dbReference>
<keyword evidence="9" id="KW-0496">Mitochondrion</keyword>
<dbReference type="InterPro" id="IPR045666">
    <property type="entry name" value="OpdA_N"/>
</dbReference>
<reference evidence="13 15" key="2">
    <citation type="journal article" date="2013" name="Nature">
        <title>Insights into bilaterian evolution from three spiralian genomes.</title>
        <authorList>
            <person name="Simakov O."/>
            <person name="Marletaz F."/>
            <person name="Cho S.J."/>
            <person name="Edsinger-Gonzales E."/>
            <person name="Havlak P."/>
            <person name="Hellsten U."/>
            <person name="Kuo D.H."/>
            <person name="Larsson T."/>
            <person name="Lv J."/>
            <person name="Arendt D."/>
            <person name="Savage R."/>
            <person name="Osoegawa K."/>
            <person name="de Jong P."/>
            <person name="Grimwood J."/>
            <person name="Chapman J.A."/>
            <person name="Shapiro H."/>
            <person name="Aerts A."/>
            <person name="Otillar R.P."/>
            <person name="Terry A.Y."/>
            <person name="Boore J.L."/>
            <person name="Grigoriev I.V."/>
            <person name="Lindberg D.R."/>
            <person name="Seaver E.C."/>
            <person name="Weisblat D.A."/>
            <person name="Putnam N.H."/>
            <person name="Rokhsar D.S."/>
        </authorList>
    </citation>
    <scope>NUCLEOTIDE SEQUENCE</scope>
</reference>
<evidence type="ECO:0000256" key="1">
    <source>
        <dbReference type="ARBA" id="ARBA00004173"/>
    </source>
</evidence>
<dbReference type="Gene3D" id="3.40.390.10">
    <property type="entry name" value="Collagenase (Catalytic Domain)"/>
    <property type="match status" value="1"/>
</dbReference>
<evidence type="ECO:0000256" key="3">
    <source>
        <dbReference type="ARBA" id="ARBA00022670"/>
    </source>
</evidence>
<dbReference type="Pfam" id="PF01432">
    <property type="entry name" value="Peptidase_M3"/>
    <property type="match status" value="1"/>
</dbReference>
<proteinExistence type="inferred from homology"/>
<keyword evidence="7" id="KW-0809">Transit peptide</keyword>
<evidence type="ECO:0000256" key="10">
    <source>
        <dbReference type="RuleBase" id="RU003435"/>
    </source>
</evidence>
<evidence type="ECO:0000256" key="4">
    <source>
        <dbReference type="ARBA" id="ARBA00022723"/>
    </source>
</evidence>
<dbReference type="GO" id="GO:0006627">
    <property type="term" value="P:protein processing involved in protein targeting to mitochondrion"/>
    <property type="evidence" value="ECO:0000318"/>
    <property type="project" value="GO_Central"/>
</dbReference>
<dbReference type="EnsemblMetazoa" id="HelroT161462">
    <property type="protein sequence ID" value="HelroP161462"/>
    <property type="gene ID" value="HelroG161462"/>
</dbReference>
<dbReference type="RefSeq" id="XP_009019627.1">
    <property type="nucleotide sequence ID" value="XM_009021379.1"/>
</dbReference>
<dbReference type="SUPFAM" id="SSF55486">
    <property type="entry name" value="Metalloproteases ('zincins'), catalytic domain"/>
    <property type="match status" value="1"/>
</dbReference>
<comment type="similarity">
    <text evidence="2 10">Belongs to the peptidase M3 family.</text>
</comment>
<dbReference type="GO" id="GO:0005739">
    <property type="term" value="C:mitochondrion"/>
    <property type="evidence" value="ECO:0000318"/>
    <property type="project" value="GO_Central"/>
</dbReference>
<dbReference type="STRING" id="6412.T1ERH9"/>
<keyword evidence="4 10" id="KW-0479">Metal-binding</keyword>
<dbReference type="InParanoid" id="T1ERH9"/>
<dbReference type="FunFam" id="3.40.390.10:FF:000013">
    <property type="entry name" value="Mitochondrial intermediate peptidase"/>
    <property type="match status" value="1"/>
</dbReference>
<reference evidence="14" key="3">
    <citation type="submission" date="2015-06" db="UniProtKB">
        <authorList>
            <consortium name="EnsemblMetazoa"/>
        </authorList>
    </citation>
    <scope>IDENTIFICATION</scope>
</reference>
<dbReference type="eggNOG" id="KOG2090">
    <property type="taxonomic scope" value="Eukaryota"/>
</dbReference>
<dbReference type="OMA" id="ALMFEYM"/>
<dbReference type="PANTHER" id="PTHR11804:SF79">
    <property type="entry name" value="MITOCHONDRIAL INTERMEDIATE PEPTIDASE"/>
    <property type="match status" value="1"/>
</dbReference>
<organism evidence="14 15">
    <name type="scientific">Helobdella robusta</name>
    <name type="common">Californian leech</name>
    <dbReference type="NCBI Taxonomy" id="6412"/>
    <lineage>
        <taxon>Eukaryota</taxon>
        <taxon>Metazoa</taxon>
        <taxon>Spiralia</taxon>
        <taxon>Lophotrochozoa</taxon>
        <taxon>Annelida</taxon>
        <taxon>Clitellata</taxon>
        <taxon>Hirudinea</taxon>
        <taxon>Rhynchobdellida</taxon>
        <taxon>Glossiphoniidae</taxon>
        <taxon>Helobdella</taxon>
    </lineage>
</organism>
<dbReference type="OrthoDB" id="17530at2759"/>
<keyword evidence="5 10" id="KW-0378">Hydrolase</keyword>
<dbReference type="Proteomes" id="UP000015101">
    <property type="component" value="Unassembled WGS sequence"/>
</dbReference>
<protein>
    <submittedName>
        <fullName evidence="13 14">Uncharacterized protein</fullName>
    </submittedName>
</protein>
<keyword evidence="15" id="KW-1185">Reference proteome</keyword>
<evidence type="ECO:0000256" key="7">
    <source>
        <dbReference type="ARBA" id="ARBA00022946"/>
    </source>
</evidence>